<evidence type="ECO:0000313" key="3">
    <source>
        <dbReference type="Proteomes" id="UP000518266"/>
    </source>
</evidence>
<sequence length="96" mass="11084">MQTTILQMFKRKREMNEETQNVLKIRKTTPTDDTVEAQRGRGDSARRVAAGPSKPPQVMLALLHTLLYGKKNNMNSSNRKMMDVCSQWKARMYPMP</sequence>
<protein>
    <submittedName>
        <fullName evidence="2">Uncharacterized protein</fullName>
    </submittedName>
</protein>
<evidence type="ECO:0000256" key="1">
    <source>
        <dbReference type="SAM" id="MobiDB-lite"/>
    </source>
</evidence>
<evidence type="ECO:0000313" key="2">
    <source>
        <dbReference type="EMBL" id="KAF3849537.1"/>
    </source>
</evidence>
<organism evidence="2 3">
    <name type="scientific">Dissostichus mawsoni</name>
    <name type="common">Antarctic cod</name>
    <dbReference type="NCBI Taxonomy" id="36200"/>
    <lineage>
        <taxon>Eukaryota</taxon>
        <taxon>Metazoa</taxon>
        <taxon>Chordata</taxon>
        <taxon>Craniata</taxon>
        <taxon>Vertebrata</taxon>
        <taxon>Euteleostomi</taxon>
        <taxon>Actinopterygii</taxon>
        <taxon>Neopterygii</taxon>
        <taxon>Teleostei</taxon>
        <taxon>Neoteleostei</taxon>
        <taxon>Acanthomorphata</taxon>
        <taxon>Eupercaria</taxon>
        <taxon>Perciformes</taxon>
        <taxon>Notothenioidei</taxon>
        <taxon>Nototheniidae</taxon>
        <taxon>Dissostichus</taxon>
    </lineage>
</organism>
<keyword evidence="3" id="KW-1185">Reference proteome</keyword>
<feature type="compositionally biased region" description="Basic and acidic residues" evidence="1">
    <location>
        <begin position="36"/>
        <end position="46"/>
    </location>
</feature>
<dbReference type="EMBL" id="JAAKFY010000011">
    <property type="protein sequence ID" value="KAF3849537.1"/>
    <property type="molecule type" value="Genomic_DNA"/>
</dbReference>
<dbReference type="AlphaFoldDB" id="A0A7J5YM97"/>
<dbReference type="Proteomes" id="UP000518266">
    <property type="component" value="Unassembled WGS sequence"/>
</dbReference>
<gene>
    <name evidence="2" type="ORF">F7725_019256</name>
</gene>
<comment type="caution">
    <text evidence="2">The sequence shown here is derived from an EMBL/GenBank/DDBJ whole genome shotgun (WGS) entry which is preliminary data.</text>
</comment>
<proteinExistence type="predicted"/>
<accession>A0A7J5YM97</accession>
<reference evidence="2 3" key="1">
    <citation type="submission" date="2020-03" db="EMBL/GenBank/DDBJ databases">
        <title>Dissostichus mawsoni Genome sequencing and assembly.</title>
        <authorList>
            <person name="Park H."/>
        </authorList>
    </citation>
    <scope>NUCLEOTIDE SEQUENCE [LARGE SCALE GENOMIC DNA]</scope>
    <source>
        <strain evidence="2">DM0001</strain>
        <tissue evidence="2">Muscle</tissue>
    </source>
</reference>
<feature type="region of interest" description="Disordered" evidence="1">
    <location>
        <begin position="27"/>
        <end position="53"/>
    </location>
</feature>
<name>A0A7J5YM97_DISMA</name>